<dbReference type="SUPFAM" id="SSF53850">
    <property type="entry name" value="Periplasmic binding protein-like II"/>
    <property type="match status" value="1"/>
</dbReference>
<dbReference type="PANTHER" id="PTHR30126:SF21">
    <property type="entry name" value="TRANSCRIPTIONAL REGULATOR-RELATED"/>
    <property type="match status" value="1"/>
</dbReference>
<dbReference type="EMBL" id="JAPMOU010000037">
    <property type="protein sequence ID" value="MDE1464567.1"/>
    <property type="molecule type" value="Genomic_DNA"/>
</dbReference>
<dbReference type="InterPro" id="IPR036390">
    <property type="entry name" value="WH_DNA-bd_sf"/>
</dbReference>
<evidence type="ECO:0000256" key="1">
    <source>
        <dbReference type="ARBA" id="ARBA00009437"/>
    </source>
</evidence>
<name>A0ABT5UE24_9GAMM</name>
<dbReference type="PRINTS" id="PR00039">
    <property type="entry name" value="HTHLYSR"/>
</dbReference>
<dbReference type="Gene3D" id="3.40.190.290">
    <property type="match status" value="1"/>
</dbReference>
<comment type="similarity">
    <text evidence="1">Belongs to the LysR transcriptional regulatory family.</text>
</comment>
<keyword evidence="2" id="KW-0805">Transcription regulation</keyword>
<dbReference type="Pfam" id="PF00126">
    <property type="entry name" value="HTH_1"/>
    <property type="match status" value="1"/>
</dbReference>
<dbReference type="Pfam" id="PF03466">
    <property type="entry name" value="LysR_substrate"/>
    <property type="match status" value="1"/>
</dbReference>
<evidence type="ECO:0000313" key="7">
    <source>
        <dbReference type="Proteomes" id="UP001528823"/>
    </source>
</evidence>
<dbReference type="SUPFAM" id="SSF46785">
    <property type="entry name" value="Winged helix' DNA-binding domain"/>
    <property type="match status" value="1"/>
</dbReference>
<dbReference type="Proteomes" id="UP001528823">
    <property type="component" value="Unassembled WGS sequence"/>
</dbReference>
<accession>A0ABT5UE24</accession>
<dbReference type="InterPro" id="IPR005119">
    <property type="entry name" value="LysR_subst-bd"/>
</dbReference>
<evidence type="ECO:0000313" key="6">
    <source>
        <dbReference type="EMBL" id="MDE1464567.1"/>
    </source>
</evidence>
<dbReference type="PROSITE" id="PS50931">
    <property type="entry name" value="HTH_LYSR"/>
    <property type="match status" value="1"/>
</dbReference>
<proteinExistence type="inferred from homology"/>
<dbReference type="RefSeq" id="WP_274690892.1">
    <property type="nucleotide sequence ID" value="NZ_JAPMOU010000037.1"/>
</dbReference>
<keyword evidence="7" id="KW-1185">Reference proteome</keyword>
<dbReference type="Gene3D" id="1.10.10.10">
    <property type="entry name" value="Winged helix-like DNA-binding domain superfamily/Winged helix DNA-binding domain"/>
    <property type="match status" value="1"/>
</dbReference>
<evidence type="ECO:0000256" key="2">
    <source>
        <dbReference type="ARBA" id="ARBA00023015"/>
    </source>
</evidence>
<comment type="caution">
    <text evidence="6">The sequence shown here is derived from an EMBL/GenBank/DDBJ whole genome shotgun (WGS) entry which is preliminary data.</text>
</comment>
<protein>
    <submittedName>
        <fullName evidence="6">LysR family transcriptional regulator</fullName>
    </submittedName>
</protein>
<dbReference type="InterPro" id="IPR000847">
    <property type="entry name" value="LysR_HTH_N"/>
</dbReference>
<gene>
    <name evidence="6" type="ORF">ORQ98_21620</name>
</gene>
<feature type="domain" description="HTH lysR-type" evidence="5">
    <location>
        <begin position="1"/>
        <end position="58"/>
    </location>
</feature>
<evidence type="ECO:0000256" key="3">
    <source>
        <dbReference type="ARBA" id="ARBA00023125"/>
    </source>
</evidence>
<evidence type="ECO:0000259" key="5">
    <source>
        <dbReference type="PROSITE" id="PS50931"/>
    </source>
</evidence>
<reference evidence="6 7" key="1">
    <citation type="submission" date="2022-11" db="EMBL/GenBank/DDBJ databases">
        <title>Spartinivicinus poritis sp. nov., isolated from scleractinian coral Porites lutea.</title>
        <authorList>
            <person name="Zhang G."/>
            <person name="Cai L."/>
            <person name="Wei Q."/>
        </authorList>
    </citation>
    <scope>NUCLEOTIDE SEQUENCE [LARGE SCALE GENOMIC DNA]</scope>
    <source>
        <strain evidence="6 7">A2-2</strain>
    </source>
</reference>
<dbReference type="PANTHER" id="PTHR30126">
    <property type="entry name" value="HTH-TYPE TRANSCRIPTIONAL REGULATOR"/>
    <property type="match status" value="1"/>
</dbReference>
<keyword evidence="3" id="KW-0238">DNA-binding</keyword>
<dbReference type="InterPro" id="IPR036388">
    <property type="entry name" value="WH-like_DNA-bd_sf"/>
</dbReference>
<organism evidence="6 7">
    <name type="scientific">Spartinivicinus poritis</name>
    <dbReference type="NCBI Taxonomy" id="2994640"/>
    <lineage>
        <taxon>Bacteria</taxon>
        <taxon>Pseudomonadati</taxon>
        <taxon>Pseudomonadota</taxon>
        <taxon>Gammaproteobacteria</taxon>
        <taxon>Oceanospirillales</taxon>
        <taxon>Zooshikellaceae</taxon>
        <taxon>Spartinivicinus</taxon>
    </lineage>
</organism>
<evidence type="ECO:0000256" key="4">
    <source>
        <dbReference type="ARBA" id="ARBA00023163"/>
    </source>
</evidence>
<sequence>MDTELLRTFLEVQKTRHFGKAAENLYLTQSAVSARIRQLEVHLGVPLFSRHRHNLKLTPGGERLLPHAEAVLTAWERAKQVAVINETQQAQIAIGATPNVWDILLHENINRVFGSTPSLAIRAESLSTEIIPRRLLERSLDLAIILDPPKVDELSYEMLTSLELVLVGTHIAYQDGKPQIDRWVMMDWGVRFGIELSKQLTNPPPPILHTNNTRIALDFLLTSGGCVYLPVSLVSQYIESGAIKVFKNAPVITRHIYAAWHLSSDYLEQIEQLTKQIKGYICAPETKK</sequence>
<keyword evidence="4" id="KW-0804">Transcription</keyword>